<evidence type="ECO:0000259" key="2">
    <source>
        <dbReference type="PROSITE" id="PS50053"/>
    </source>
</evidence>
<evidence type="ECO:0000256" key="1">
    <source>
        <dbReference type="SAM" id="MobiDB-lite"/>
    </source>
</evidence>
<dbReference type="InParanoid" id="A0A1J7JH06"/>
<feature type="compositionally biased region" description="Acidic residues" evidence="1">
    <location>
        <begin position="229"/>
        <end position="252"/>
    </location>
</feature>
<keyword evidence="4" id="KW-1185">Reference proteome</keyword>
<feature type="compositionally biased region" description="Polar residues" evidence="1">
    <location>
        <begin position="189"/>
        <end position="199"/>
    </location>
</feature>
<feature type="compositionally biased region" description="Polar residues" evidence="1">
    <location>
        <begin position="297"/>
        <end position="306"/>
    </location>
</feature>
<dbReference type="Gene3D" id="3.10.20.90">
    <property type="entry name" value="Phosphatidylinositol 3-kinase Catalytic Subunit, Chain A, domain 1"/>
    <property type="match status" value="1"/>
</dbReference>
<feature type="compositionally biased region" description="Basic and acidic residues" evidence="1">
    <location>
        <begin position="141"/>
        <end position="161"/>
    </location>
</feature>
<dbReference type="InterPro" id="IPR022617">
    <property type="entry name" value="Rad60/SUMO-like_dom"/>
</dbReference>
<feature type="compositionally biased region" description="Basic and acidic residues" evidence="1">
    <location>
        <begin position="201"/>
        <end position="211"/>
    </location>
</feature>
<dbReference type="SUPFAM" id="SSF54236">
    <property type="entry name" value="Ubiquitin-like"/>
    <property type="match status" value="1"/>
</dbReference>
<organism evidence="3 4">
    <name type="scientific">Coniochaeta ligniaria NRRL 30616</name>
    <dbReference type="NCBI Taxonomy" id="1408157"/>
    <lineage>
        <taxon>Eukaryota</taxon>
        <taxon>Fungi</taxon>
        <taxon>Dikarya</taxon>
        <taxon>Ascomycota</taxon>
        <taxon>Pezizomycotina</taxon>
        <taxon>Sordariomycetes</taxon>
        <taxon>Sordariomycetidae</taxon>
        <taxon>Coniochaetales</taxon>
        <taxon>Coniochaetaceae</taxon>
        <taxon>Coniochaeta</taxon>
    </lineage>
</organism>
<sequence length="546" mass="61712">MADPIIAGPTKKKLLFKRTVARKSSDQSSNGVGISKKKEDDDDDGVSLFRRVDDELPQVLEEQQRRVRLKEKRSSSSVLIKRDPEDQHVKRRRVSSEDSDEKPVDDGVIRRSVSDRGSVPRSATKPKIVSSTLFDDDDIFMDVKGKGKEILRPKDVLDMKKSRPFSTPDVISLDDDDDVKIVPSPEGPHSNSYRIPQTRAQRRDNISHEDDNLPNPFTDSPPAEQKPPDEDDDDLEIVDGPQEQEEEPDEFEEYIRAARERAEERERQAKLKLERDSQAQDSHESTPAGQGSFRAATDSNHGSQQPAVEDAIIKIMVTSELPNSKPKVMERRFNQSFGLVRDTWAQGQDPPVPKDKWDLIFLTWKGNRVYGTTTCANLGIHVDRIDRTNNKGKLAGAKYADATQGNGFHRGGLHLEAWTEELFQDFQKRKERERLRLLGELDDDEYDEQRPGSGARGSEDPDGGGGGEAEATTKVILKAAKDYEPLRFKVHGHTTIDEMIMTFRVSRKVPEDKEISLFFDGEKLDGDMAVKDTEIEDMDSLEVHIK</sequence>
<accession>A0A1J7JH06</accession>
<reference evidence="3 4" key="1">
    <citation type="submission" date="2016-10" db="EMBL/GenBank/DDBJ databases">
        <title>Draft genome sequence of Coniochaeta ligniaria NRRL30616, a lignocellulolytic fungus for bioabatement of inhibitors in plant biomass hydrolysates.</title>
        <authorList>
            <consortium name="DOE Joint Genome Institute"/>
            <person name="Jimenez D.J."/>
            <person name="Hector R.E."/>
            <person name="Riley R."/>
            <person name="Sun H."/>
            <person name="Grigoriev I.V."/>
            <person name="Van Elsas J.D."/>
            <person name="Nichols N.N."/>
        </authorList>
    </citation>
    <scope>NUCLEOTIDE SEQUENCE [LARGE SCALE GENOMIC DNA]</scope>
    <source>
        <strain evidence="3 4">NRRL 30616</strain>
    </source>
</reference>
<name>A0A1J7JH06_9PEZI</name>
<feature type="region of interest" description="Disordered" evidence="1">
    <location>
        <begin position="17"/>
        <end position="48"/>
    </location>
</feature>
<protein>
    <recommendedName>
        <fullName evidence="2">Ubiquitin-like domain-containing protein</fullName>
    </recommendedName>
</protein>
<dbReference type="Pfam" id="PF11976">
    <property type="entry name" value="Rad60-SLD"/>
    <property type="match status" value="1"/>
</dbReference>
<dbReference type="InterPro" id="IPR000626">
    <property type="entry name" value="Ubiquitin-like_dom"/>
</dbReference>
<evidence type="ECO:0000313" key="3">
    <source>
        <dbReference type="EMBL" id="OIW28556.1"/>
    </source>
</evidence>
<feature type="region of interest" description="Disordered" evidence="1">
    <location>
        <begin position="439"/>
        <end position="469"/>
    </location>
</feature>
<feature type="domain" description="Ubiquitin-like" evidence="2">
    <location>
        <begin position="473"/>
        <end position="546"/>
    </location>
</feature>
<evidence type="ECO:0000313" key="4">
    <source>
        <dbReference type="Proteomes" id="UP000182658"/>
    </source>
</evidence>
<dbReference type="Proteomes" id="UP000182658">
    <property type="component" value="Unassembled WGS sequence"/>
</dbReference>
<dbReference type="EMBL" id="KV875098">
    <property type="protein sequence ID" value="OIW28556.1"/>
    <property type="molecule type" value="Genomic_DNA"/>
</dbReference>
<feature type="compositionally biased region" description="Basic and acidic residues" evidence="1">
    <location>
        <begin position="253"/>
        <end position="284"/>
    </location>
</feature>
<dbReference type="OrthoDB" id="3365399at2759"/>
<dbReference type="AlphaFoldDB" id="A0A1J7JH06"/>
<dbReference type="InterPro" id="IPR029071">
    <property type="entry name" value="Ubiquitin-like_domsf"/>
</dbReference>
<proteinExistence type="predicted"/>
<feature type="region of interest" description="Disordered" evidence="1">
    <location>
        <begin position="64"/>
        <end position="306"/>
    </location>
</feature>
<gene>
    <name evidence="3" type="ORF">CONLIGDRAFT_681508</name>
</gene>
<dbReference type="PROSITE" id="PS50053">
    <property type="entry name" value="UBIQUITIN_2"/>
    <property type="match status" value="1"/>
</dbReference>
<feature type="compositionally biased region" description="Basic and acidic residues" evidence="1">
    <location>
        <begin position="101"/>
        <end position="114"/>
    </location>
</feature>